<dbReference type="Proteomes" id="UP000250241">
    <property type="component" value="Chromosome"/>
</dbReference>
<evidence type="ECO:0000313" key="3">
    <source>
        <dbReference type="EMBL" id="BAV86510.1"/>
    </source>
</evidence>
<dbReference type="EMBL" id="AP017895">
    <property type="protein sequence ID" value="BAV86510.1"/>
    <property type="molecule type" value="Genomic_DNA"/>
</dbReference>
<dbReference type="KEGG" id="raj:RA11412_0211"/>
<sequence length="250" mass="27846">MTQSPMTRRTLFALGAPAALVTIAACSKSPSGTSNSTTSKSVSTPDRVVSFNWPEITETKLRDDTGYHLNKLVDGAPTVTLYTDYEVFECIRAELAYEKAAKDLEGTMNVTVRHYPSPNSGYARDSALAVLAAEVQGKHQAMARKLCETHEERYRRGSAVGNLRVKLKGYAKEIGLDVDKFDKTMDDKSIADLLHTDQKHAFLDLRMVRTPEFTVNDKILENIDYNKVLENVESSTPLNIWSKNSRKPQG</sequence>
<dbReference type="InterPro" id="IPR012336">
    <property type="entry name" value="Thioredoxin-like_fold"/>
</dbReference>
<feature type="domain" description="Thioredoxin-like fold" evidence="2">
    <location>
        <begin position="77"/>
        <end position="230"/>
    </location>
</feature>
<dbReference type="SUPFAM" id="SSF52833">
    <property type="entry name" value="Thioredoxin-like"/>
    <property type="match status" value="1"/>
</dbReference>
<name>A0A2Z5QVV2_9MICC</name>
<dbReference type="AlphaFoldDB" id="A0A2Z5QVV2"/>
<organism evidence="3 4">
    <name type="scientific">Rothia aeria</name>
    <dbReference type="NCBI Taxonomy" id="172042"/>
    <lineage>
        <taxon>Bacteria</taxon>
        <taxon>Bacillati</taxon>
        <taxon>Actinomycetota</taxon>
        <taxon>Actinomycetes</taxon>
        <taxon>Micrococcales</taxon>
        <taxon>Micrococcaceae</taxon>
        <taxon>Rothia</taxon>
    </lineage>
</organism>
<protein>
    <submittedName>
        <fullName evidence="3">DSBA oxidoreductase</fullName>
    </submittedName>
</protein>
<evidence type="ECO:0000256" key="1">
    <source>
        <dbReference type="SAM" id="SignalP"/>
    </source>
</evidence>
<dbReference type="Pfam" id="PF13462">
    <property type="entry name" value="Thioredoxin_4"/>
    <property type="match status" value="1"/>
</dbReference>
<accession>A0A2Z5QVV2</accession>
<keyword evidence="1" id="KW-0732">Signal</keyword>
<evidence type="ECO:0000313" key="4">
    <source>
        <dbReference type="Proteomes" id="UP000250241"/>
    </source>
</evidence>
<feature type="signal peptide" evidence="1">
    <location>
        <begin position="1"/>
        <end position="24"/>
    </location>
</feature>
<dbReference type="InterPro" id="IPR036249">
    <property type="entry name" value="Thioredoxin-like_sf"/>
</dbReference>
<dbReference type="Gene3D" id="3.40.30.10">
    <property type="entry name" value="Glutaredoxin"/>
    <property type="match status" value="1"/>
</dbReference>
<reference evidence="3 4" key="1">
    <citation type="submission" date="2016-10" db="EMBL/GenBank/DDBJ databases">
        <title>Genome sequence of Rothia aeria strain JCM11412.</title>
        <authorList>
            <person name="Nambu T."/>
        </authorList>
    </citation>
    <scope>NUCLEOTIDE SEQUENCE [LARGE SCALE GENOMIC DNA]</scope>
    <source>
        <strain evidence="3 4">JCM 11412</strain>
    </source>
</reference>
<evidence type="ECO:0000259" key="2">
    <source>
        <dbReference type="Pfam" id="PF13462"/>
    </source>
</evidence>
<keyword evidence="4" id="KW-1185">Reference proteome</keyword>
<gene>
    <name evidence="3" type="ORF">RA11412_0211</name>
</gene>
<proteinExistence type="predicted"/>
<feature type="chain" id="PRO_5038902286" evidence="1">
    <location>
        <begin position="25"/>
        <end position="250"/>
    </location>
</feature>